<dbReference type="Proteomes" id="UP000831701">
    <property type="component" value="Chromosome 3"/>
</dbReference>
<reference evidence="1" key="1">
    <citation type="submission" date="2022-04" db="EMBL/GenBank/DDBJ databases">
        <title>Jade perch genome.</title>
        <authorList>
            <person name="Chao B."/>
        </authorList>
    </citation>
    <scope>NUCLEOTIDE SEQUENCE</scope>
    <source>
        <strain evidence="1">CB-2022</strain>
    </source>
</reference>
<proteinExistence type="predicted"/>
<comment type="caution">
    <text evidence="1">The sequence shown here is derived from an EMBL/GenBank/DDBJ whole genome shotgun (WGS) entry which is preliminary data.</text>
</comment>
<dbReference type="EMBL" id="CM041533">
    <property type="protein sequence ID" value="KAI3374530.1"/>
    <property type="molecule type" value="Genomic_DNA"/>
</dbReference>
<sequence length="1309" mass="140151">MTSSAALRSQLASIMEAAAAEICELVDGSHAVLQLEIARSHKENEALRRKLELIETIIARGHRGVLRDGREEAGGSGGGIVDFTVERALPSGSKQLRANLKRGGRMSAAATEPTPVVKEDSSRVVAEETNHQDVVLIKEETTTEEVNGHEATDELLLNEDGTEAPLSQTDDSEEGPSGMIMSSSAADMKLWDQNSNGPSEQLGHQDSHSALGSPAGGAESNSSDVVFDLASESDCEAPSAVQTRKRFLFGPGGSPASLPGTSELKREVSLIGSLPYDTELDLCSSWTNQGLPSMVPVPHRPTLLDKVSDLNPAGFPMSLGLGTSRLDQLDLNRYCRDRRFVCSYCGKCFTSSRSLETHIRVHTGERPYSCAQCGKRFTQSGHLKTHQSVHTGERPFACEHCGKRFAGKQNLRIHQQKHHPTEQAPLPLTAPVPSRSPSELRAVRFGPLRFSSRGMAAFSSRALREQLSVIMGALTKAAVAEICAAVDEGFAALQAEISRSHRENDDLRKKLHLIESIVVRGGGGKEPADPQDGAAADGAPQAEPAQQQRDGDGGDPAAAAGGDRAAAAVLREELPDVVLIKDEDSDSNDVEEESAPADGGTAATREAVTSAPISRSLKRHWPGGEEADRKSSSEQLTLKTSKVTAGTQKKSVSVYTLDSPRSEPGCSGQLGGDGLEAGELVCSYSSQMDPDVQLVHQECSLVPPSGSRQTAYFGNSALIESPTNRAELDLSLTWTKQSKSQMTFSQFQQNKNMDGDAFGIKLISVSGSTSTDCQLSESSNSAFEYEDGDMMNFALYRDQSGRSQPGAGIRGKRFICSVCNRTYATSQNLDVHMRIHTGERPFSCSQCGKKFTQSAHLKSHLSVHSGERPYACAHCSRSFIVKYSLKLHMKKCHPNARLSAPPPPPGGAMSPAAALRAQLASIMEVLANAAVAEICELVDGGFSQLRLELTESRRENEALRRRLRLLELRASSSSSCCSSSASSAVMLRGHHHGNEARRSQAPGGEAAPSTLSNQEALRRGDADLCSDSGKEATPVTPAAGRAAELKATVIKEEDDEESWCPSGPREGFGRVADGQVTQTEAPPPLIKQEAPGEGGGLSQSWLSGEVGSVPKTLNTSSRDCLMYEPQLQHGSLTTQNPLSEDPGCSYNAPSIAAASDQSQAAAASRSPSARRDRRAQDAANGASGHGSEGGGGKTFVCNCCGKTLACLKNLKTHMRVHTGEKPFVCALCGKRFSDSSNLKRHQSVHTGEKRYGCVHCGKRFAQSGSLKVHMTVHTDCKQFRCSFCGKTFISGSHLRRHVTVHARERRFAP</sequence>
<gene>
    <name evidence="1" type="ORF">L3Q82_021106</name>
</gene>
<protein>
    <submittedName>
        <fullName evidence="1">Uncharacterized protein</fullName>
    </submittedName>
</protein>
<accession>A0ACB8X3R2</accession>
<keyword evidence="2" id="KW-1185">Reference proteome</keyword>
<evidence type="ECO:0000313" key="1">
    <source>
        <dbReference type="EMBL" id="KAI3374530.1"/>
    </source>
</evidence>
<organism evidence="1 2">
    <name type="scientific">Scortum barcoo</name>
    <name type="common">barcoo grunter</name>
    <dbReference type="NCBI Taxonomy" id="214431"/>
    <lineage>
        <taxon>Eukaryota</taxon>
        <taxon>Metazoa</taxon>
        <taxon>Chordata</taxon>
        <taxon>Craniata</taxon>
        <taxon>Vertebrata</taxon>
        <taxon>Euteleostomi</taxon>
        <taxon>Actinopterygii</taxon>
        <taxon>Neopterygii</taxon>
        <taxon>Teleostei</taxon>
        <taxon>Neoteleostei</taxon>
        <taxon>Acanthomorphata</taxon>
        <taxon>Eupercaria</taxon>
        <taxon>Centrarchiformes</taxon>
        <taxon>Terapontoidei</taxon>
        <taxon>Terapontidae</taxon>
        <taxon>Scortum</taxon>
    </lineage>
</organism>
<evidence type="ECO:0000313" key="2">
    <source>
        <dbReference type="Proteomes" id="UP000831701"/>
    </source>
</evidence>
<name>A0ACB8X3R2_9TELE</name>